<dbReference type="InterPro" id="IPR050903">
    <property type="entry name" value="Bact_Chemotaxis_MeTrfase"/>
</dbReference>
<dbReference type="RefSeq" id="WP_168412594.1">
    <property type="nucleotide sequence ID" value="NZ_JAAXPW010000028.1"/>
</dbReference>
<dbReference type="Gene3D" id="3.40.50.150">
    <property type="entry name" value="Vaccinia Virus protein VP39"/>
    <property type="match status" value="1"/>
</dbReference>
<evidence type="ECO:0000256" key="3">
    <source>
        <dbReference type="ARBA" id="ARBA00022603"/>
    </source>
</evidence>
<dbReference type="PRINTS" id="PR00996">
    <property type="entry name" value="CHERMTFRASE"/>
</dbReference>
<dbReference type="AlphaFoldDB" id="A0A840PUS7"/>
<keyword evidence="5" id="KW-0949">S-adenosyl-L-methionine</keyword>
<dbReference type="GO" id="GO:0008983">
    <property type="term" value="F:protein-glutamate O-methyltransferase activity"/>
    <property type="evidence" value="ECO:0007669"/>
    <property type="project" value="UniProtKB-EC"/>
</dbReference>
<evidence type="ECO:0000256" key="2">
    <source>
        <dbReference type="ARBA" id="ARBA00012534"/>
    </source>
</evidence>
<keyword evidence="8" id="KW-1185">Reference proteome</keyword>
<organism evidence="7 8">
    <name type="scientific">Ureibacillus thermosphaericus</name>
    <dbReference type="NCBI Taxonomy" id="51173"/>
    <lineage>
        <taxon>Bacteria</taxon>
        <taxon>Bacillati</taxon>
        <taxon>Bacillota</taxon>
        <taxon>Bacilli</taxon>
        <taxon>Bacillales</taxon>
        <taxon>Caryophanaceae</taxon>
        <taxon>Ureibacillus</taxon>
    </lineage>
</organism>
<evidence type="ECO:0000256" key="1">
    <source>
        <dbReference type="ARBA" id="ARBA00001541"/>
    </source>
</evidence>
<dbReference type="Gene3D" id="1.10.155.10">
    <property type="entry name" value="Chemotaxis receptor methyltransferase CheR, N-terminal domain"/>
    <property type="match status" value="1"/>
</dbReference>
<dbReference type="PANTHER" id="PTHR24422">
    <property type="entry name" value="CHEMOTAXIS PROTEIN METHYLTRANSFERASE"/>
    <property type="match status" value="1"/>
</dbReference>
<reference evidence="7 8" key="1">
    <citation type="submission" date="2020-08" db="EMBL/GenBank/DDBJ databases">
        <title>Genomic Encyclopedia of Type Strains, Phase IV (KMG-IV): sequencing the most valuable type-strain genomes for metagenomic binning, comparative biology and taxonomic classification.</title>
        <authorList>
            <person name="Goeker M."/>
        </authorList>
    </citation>
    <scope>NUCLEOTIDE SEQUENCE [LARGE SCALE GENOMIC DNA]</scope>
    <source>
        <strain evidence="7 8">DSM 10633</strain>
    </source>
</reference>
<dbReference type="EMBL" id="JACHGZ010000026">
    <property type="protein sequence ID" value="MBB5149677.1"/>
    <property type="molecule type" value="Genomic_DNA"/>
</dbReference>
<dbReference type="GO" id="GO:0032259">
    <property type="term" value="P:methylation"/>
    <property type="evidence" value="ECO:0007669"/>
    <property type="project" value="UniProtKB-KW"/>
</dbReference>
<dbReference type="InterPro" id="IPR022642">
    <property type="entry name" value="CheR_C"/>
</dbReference>
<protein>
    <recommendedName>
        <fullName evidence="2">protein-glutamate O-methyltransferase</fullName>
        <ecNumber evidence="2">2.1.1.80</ecNumber>
    </recommendedName>
</protein>
<evidence type="ECO:0000256" key="5">
    <source>
        <dbReference type="ARBA" id="ARBA00022691"/>
    </source>
</evidence>
<dbReference type="SUPFAM" id="SSF47757">
    <property type="entry name" value="Chemotaxis receptor methyltransferase CheR, N-terminal domain"/>
    <property type="match status" value="1"/>
</dbReference>
<gene>
    <name evidence="7" type="ORF">HNR36_002069</name>
</gene>
<dbReference type="EC" id="2.1.1.80" evidence="2"/>
<comment type="catalytic activity">
    <reaction evidence="1">
        <text>L-glutamyl-[protein] + S-adenosyl-L-methionine = [protein]-L-glutamate 5-O-methyl ester + S-adenosyl-L-homocysteine</text>
        <dbReference type="Rhea" id="RHEA:24452"/>
        <dbReference type="Rhea" id="RHEA-COMP:10208"/>
        <dbReference type="Rhea" id="RHEA-COMP:10311"/>
        <dbReference type="ChEBI" id="CHEBI:29973"/>
        <dbReference type="ChEBI" id="CHEBI:57856"/>
        <dbReference type="ChEBI" id="CHEBI:59789"/>
        <dbReference type="ChEBI" id="CHEBI:82795"/>
        <dbReference type="EC" id="2.1.1.80"/>
    </reaction>
</comment>
<dbReference type="PROSITE" id="PS50123">
    <property type="entry name" value="CHER"/>
    <property type="match status" value="1"/>
</dbReference>
<dbReference type="CDD" id="cd02440">
    <property type="entry name" value="AdoMet_MTases"/>
    <property type="match status" value="1"/>
</dbReference>
<proteinExistence type="predicted"/>
<dbReference type="Pfam" id="PF01739">
    <property type="entry name" value="CheR"/>
    <property type="match status" value="1"/>
</dbReference>
<dbReference type="SUPFAM" id="SSF53335">
    <property type="entry name" value="S-adenosyl-L-methionine-dependent methyltransferases"/>
    <property type="match status" value="1"/>
</dbReference>
<dbReference type="PANTHER" id="PTHR24422:SF10">
    <property type="entry name" value="CHEMOTAXIS PROTEIN METHYLTRANSFERASE 2"/>
    <property type="match status" value="1"/>
</dbReference>
<dbReference type="InterPro" id="IPR000780">
    <property type="entry name" value="CheR_MeTrfase"/>
</dbReference>
<comment type="caution">
    <text evidence="7">The sequence shown here is derived from an EMBL/GenBank/DDBJ whole genome shotgun (WGS) entry which is preliminary data.</text>
</comment>
<keyword evidence="4 7" id="KW-0808">Transferase</keyword>
<dbReference type="InterPro" id="IPR029063">
    <property type="entry name" value="SAM-dependent_MTases_sf"/>
</dbReference>
<accession>A0A840PUS7</accession>
<evidence type="ECO:0000313" key="7">
    <source>
        <dbReference type="EMBL" id="MBB5149677.1"/>
    </source>
</evidence>
<evidence type="ECO:0000256" key="4">
    <source>
        <dbReference type="ARBA" id="ARBA00022679"/>
    </source>
</evidence>
<sequence length="267" mass="31729">MDNLALYYLGKVVYDYCGLNYLNNISSLKMKVSKRLRQLNIESYWSYIRYLQEHPSEWDQLIVLLTINETYFFREDKQLYIYQQKILPQFASEVQQPIKIWSAGCSTGEEAYSLAMMTMDLDHYKPKKVHIIGSDINKKVLSIAKEGIYSKSSLAFRRIPPYWLQKYFDEMENNYRIKDEVKKMVSFQYVNLLEEVENGRNEEFDVIFCRNVLIYFDEETIEKVVKSFYRALKKGGYLFLGHAETISNLKIGFETLNENGTFYYRKG</sequence>
<dbReference type="InterPro" id="IPR026024">
    <property type="entry name" value="Chemotaxis_MeTrfase_CheR"/>
</dbReference>
<dbReference type="InterPro" id="IPR036804">
    <property type="entry name" value="CheR_N_sf"/>
</dbReference>
<evidence type="ECO:0000259" key="6">
    <source>
        <dbReference type="PROSITE" id="PS50123"/>
    </source>
</evidence>
<dbReference type="PIRSF" id="PIRSF000410">
    <property type="entry name" value="CheR"/>
    <property type="match status" value="1"/>
</dbReference>
<name>A0A840PUS7_URETH</name>
<feature type="domain" description="CheR-type methyltransferase" evidence="6">
    <location>
        <begin position="1"/>
        <end position="267"/>
    </location>
</feature>
<evidence type="ECO:0000313" key="8">
    <source>
        <dbReference type="Proteomes" id="UP000557217"/>
    </source>
</evidence>
<dbReference type="Proteomes" id="UP000557217">
    <property type="component" value="Unassembled WGS sequence"/>
</dbReference>
<dbReference type="SMART" id="SM00138">
    <property type="entry name" value="MeTrc"/>
    <property type="match status" value="1"/>
</dbReference>
<keyword evidence="3 7" id="KW-0489">Methyltransferase</keyword>